<organism evidence="2 3">
    <name type="scientific">Phyllotreta striolata</name>
    <name type="common">Striped flea beetle</name>
    <name type="synonym">Crioceris striolata</name>
    <dbReference type="NCBI Taxonomy" id="444603"/>
    <lineage>
        <taxon>Eukaryota</taxon>
        <taxon>Metazoa</taxon>
        <taxon>Ecdysozoa</taxon>
        <taxon>Arthropoda</taxon>
        <taxon>Hexapoda</taxon>
        <taxon>Insecta</taxon>
        <taxon>Pterygota</taxon>
        <taxon>Neoptera</taxon>
        <taxon>Endopterygota</taxon>
        <taxon>Coleoptera</taxon>
        <taxon>Polyphaga</taxon>
        <taxon>Cucujiformia</taxon>
        <taxon>Chrysomeloidea</taxon>
        <taxon>Chrysomelidae</taxon>
        <taxon>Galerucinae</taxon>
        <taxon>Alticini</taxon>
        <taxon>Phyllotreta</taxon>
    </lineage>
</organism>
<keyword evidence="3" id="KW-1185">Reference proteome</keyword>
<dbReference type="Pfam" id="PF06585">
    <property type="entry name" value="JHBP"/>
    <property type="match status" value="1"/>
</dbReference>
<dbReference type="EMBL" id="OU900094">
    <property type="protein sequence ID" value="CAG9853990.1"/>
    <property type="molecule type" value="Genomic_DNA"/>
</dbReference>
<dbReference type="PANTHER" id="PTHR11008:SF9">
    <property type="entry name" value="PROTEIN TAKEOUT-LIKE PROTEIN"/>
    <property type="match status" value="1"/>
</dbReference>
<name>A0A9N9THN2_PHYSR</name>
<dbReference type="Proteomes" id="UP001153712">
    <property type="component" value="Chromosome 1"/>
</dbReference>
<sequence>MFKNSTHFFVLLFLVGLHLLLVNAKLNLCLKKKIDLPMPQGDVLPKNSADPIFISNVSLTFNHPAIRLNAEFKNVSIWNTSYVVNTFFQNNQLVNLTFPNISLVGDYYSMKGNIGQLFDIFGEGDFWCYLTNFSVSFSILSLNLNTTDFCVPVSLDVDLQKANIHFNNLMDDPELCDLFNEGFCSLMPDIVKDVWEEAKEANDPWLEARINSILNSLLGRDEILTKLIENYLEQKLFDLEKLV</sequence>
<feature type="signal peptide" evidence="1">
    <location>
        <begin position="1"/>
        <end position="24"/>
    </location>
</feature>
<proteinExistence type="predicted"/>
<evidence type="ECO:0000256" key="1">
    <source>
        <dbReference type="SAM" id="SignalP"/>
    </source>
</evidence>
<gene>
    <name evidence="2" type="ORF">PHYEVI_LOCUS457</name>
</gene>
<evidence type="ECO:0000313" key="3">
    <source>
        <dbReference type="Proteomes" id="UP001153712"/>
    </source>
</evidence>
<evidence type="ECO:0000313" key="2">
    <source>
        <dbReference type="EMBL" id="CAG9853990.1"/>
    </source>
</evidence>
<dbReference type="PANTHER" id="PTHR11008">
    <property type="entry name" value="PROTEIN TAKEOUT-LIKE PROTEIN"/>
    <property type="match status" value="1"/>
</dbReference>
<dbReference type="InterPro" id="IPR010562">
    <property type="entry name" value="Haemolymph_juvenile_hormone-bd"/>
</dbReference>
<dbReference type="OrthoDB" id="6380971at2759"/>
<feature type="chain" id="PRO_5040423282" evidence="1">
    <location>
        <begin position="25"/>
        <end position="243"/>
    </location>
</feature>
<dbReference type="InterPro" id="IPR038606">
    <property type="entry name" value="To_sf"/>
</dbReference>
<reference evidence="2" key="1">
    <citation type="submission" date="2022-01" db="EMBL/GenBank/DDBJ databases">
        <authorList>
            <person name="King R."/>
        </authorList>
    </citation>
    <scope>NUCLEOTIDE SEQUENCE</scope>
</reference>
<keyword evidence="1" id="KW-0732">Signal</keyword>
<protein>
    <submittedName>
        <fullName evidence="2">Uncharacterized protein</fullName>
    </submittedName>
</protein>
<dbReference type="Gene3D" id="3.15.10.30">
    <property type="entry name" value="Haemolymph juvenile hormone binding protein"/>
    <property type="match status" value="1"/>
</dbReference>
<dbReference type="AlphaFoldDB" id="A0A9N9THN2"/>
<accession>A0A9N9THN2</accession>